<keyword evidence="2" id="KW-1185">Reference proteome</keyword>
<proteinExistence type="predicted"/>
<evidence type="ECO:0000313" key="1">
    <source>
        <dbReference type="EMBL" id="MBU5486421.1"/>
    </source>
</evidence>
<dbReference type="RefSeq" id="WP_216441025.1">
    <property type="nucleotide sequence ID" value="NZ_JAHLQF010000006.1"/>
</dbReference>
<name>A0ABS6EMG4_9CLOT</name>
<reference evidence="1 2" key="1">
    <citation type="submission" date="2021-06" db="EMBL/GenBank/DDBJ databases">
        <authorList>
            <person name="Sun Q."/>
            <person name="Li D."/>
        </authorList>
    </citation>
    <scope>NUCLEOTIDE SEQUENCE [LARGE SCALE GENOMIC DNA]</scope>
    <source>
        <strain evidence="1 2">MSJ-11</strain>
    </source>
</reference>
<evidence type="ECO:0000313" key="2">
    <source>
        <dbReference type="Proteomes" id="UP000726170"/>
    </source>
</evidence>
<dbReference type="Proteomes" id="UP000726170">
    <property type="component" value="Unassembled WGS sequence"/>
</dbReference>
<comment type="caution">
    <text evidence="1">The sequence shown here is derived from an EMBL/GenBank/DDBJ whole genome shotgun (WGS) entry which is preliminary data.</text>
</comment>
<sequence>MELRKDDPVYYKKKIGDLIKQAINEGLEITVDVLNNGIRLNFKADNGEIAGVKLLEC</sequence>
<accession>A0ABS6EMG4</accession>
<dbReference type="EMBL" id="JAHLQF010000006">
    <property type="protein sequence ID" value="MBU5486421.1"/>
    <property type="molecule type" value="Genomic_DNA"/>
</dbReference>
<protein>
    <submittedName>
        <fullName evidence="1">Uncharacterized protein</fullName>
    </submittedName>
</protein>
<gene>
    <name evidence="1" type="ORF">KQI86_19150</name>
</gene>
<organism evidence="1 2">
    <name type="scientific">Clostridium mobile</name>
    <dbReference type="NCBI Taxonomy" id="2841512"/>
    <lineage>
        <taxon>Bacteria</taxon>
        <taxon>Bacillati</taxon>
        <taxon>Bacillota</taxon>
        <taxon>Clostridia</taxon>
        <taxon>Eubacteriales</taxon>
        <taxon>Clostridiaceae</taxon>
        <taxon>Clostridium</taxon>
    </lineage>
</organism>